<evidence type="ECO:0000313" key="9">
    <source>
        <dbReference type="EMBL" id="MCO6407708.1"/>
    </source>
</evidence>
<evidence type="ECO:0000256" key="5">
    <source>
        <dbReference type="ARBA" id="ARBA00023004"/>
    </source>
</evidence>
<keyword evidence="5 6" id="KW-0408">Iron</keyword>
<evidence type="ECO:0000256" key="6">
    <source>
        <dbReference type="PROSITE-ProRule" id="PRU00433"/>
    </source>
</evidence>
<feature type="domain" description="Cytochrome c" evidence="8">
    <location>
        <begin position="202"/>
        <end position="290"/>
    </location>
</feature>
<feature type="domain" description="Cytochrome c" evidence="8">
    <location>
        <begin position="26"/>
        <end position="129"/>
    </location>
</feature>
<dbReference type="PROSITE" id="PS51007">
    <property type="entry name" value="CYTC"/>
    <property type="match status" value="2"/>
</dbReference>
<keyword evidence="2 6" id="KW-0349">Heme</keyword>
<dbReference type="RefSeq" id="WP_152008232.1">
    <property type="nucleotide sequence ID" value="NZ_JAAAML010000001.1"/>
</dbReference>
<dbReference type="InterPro" id="IPR002327">
    <property type="entry name" value="Cyt_c_1A/1B"/>
</dbReference>
<gene>
    <name evidence="9" type="ORF">GTW23_05920</name>
</gene>
<dbReference type="PANTHER" id="PTHR11961">
    <property type="entry name" value="CYTOCHROME C"/>
    <property type="match status" value="1"/>
</dbReference>
<evidence type="ECO:0000259" key="8">
    <source>
        <dbReference type="PROSITE" id="PS51007"/>
    </source>
</evidence>
<protein>
    <submittedName>
        <fullName evidence="9">C-type cytochrome</fullName>
    </submittedName>
</protein>
<dbReference type="EMBL" id="JAAAML010000001">
    <property type="protein sequence ID" value="MCO6407708.1"/>
    <property type="molecule type" value="Genomic_DNA"/>
</dbReference>
<evidence type="ECO:0000256" key="2">
    <source>
        <dbReference type="ARBA" id="ARBA00022617"/>
    </source>
</evidence>
<name>A0ABT1CP63_9HYPH</name>
<dbReference type="Proteomes" id="UP001320715">
    <property type="component" value="Unassembled WGS sequence"/>
</dbReference>
<dbReference type="SUPFAM" id="SSF46626">
    <property type="entry name" value="Cytochrome c"/>
    <property type="match status" value="2"/>
</dbReference>
<dbReference type="Pfam" id="PF00034">
    <property type="entry name" value="Cytochrom_C"/>
    <property type="match status" value="2"/>
</dbReference>
<comment type="caution">
    <text evidence="9">The sequence shown here is derived from an EMBL/GenBank/DDBJ whole genome shotgun (WGS) entry which is preliminary data.</text>
</comment>
<keyword evidence="7" id="KW-0732">Signal</keyword>
<keyword evidence="3 6" id="KW-0479">Metal-binding</keyword>
<dbReference type="InterPro" id="IPR036909">
    <property type="entry name" value="Cyt_c-like_dom_sf"/>
</dbReference>
<feature type="chain" id="PRO_5047135777" evidence="7">
    <location>
        <begin position="25"/>
        <end position="369"/>
    </location>
</feature>
<organism evidence="9 10">
    <name type="scientific">Hoeflea alexandrii</name>
    <dbReference type="NCBI Taxonomy" id="288436"/>
    <lineage>
        <taxon>Bacteria</taxon>
        <taxon>Pseudomonadati</taxon>
        <taxon>Pseudomonadota</taxon>
        <taxon>Alphaproteobacteria</taxon>
        <taxon>Hyphomicrobiales</taxon>
        <taxon>Rhizobiaceae</taxon>
        <taxon>Hoeflea</taxon>
    </lineage>
</organism>
<dbReference type="InterPro" id="IPR009056">
    <property type="entry name" value="Cyt_c-like_dom"/>
</dbReference>
<reference evidence="9 10" key="1">
    <citation type="submission" date="2020-01" db="EMBL/GenBank/DDBJ databases">
        <title>Genomes of bacteria type strains.</title>
        <authorList>
            <person name="Chen J."/>
            <person name="Zhu S."/>
            <person name="Yang J."/>
        </authorList>
    </citation>
    <scope>NUCLEOTIDE SEQUENCE [LARGE SCALE GENOMIC DNA]</scope>
    <source>
        <strain evidence="9 10">DSM 16655</strain>
    </source>
</reference>
<evidence type="ECO:0000256" key="1">
    <source>
        <dbReference type="ARBA" id="ARBA00022448"/>
    </source>
</evidence>
<evidence type="ECO:0000313" key="10">
    <source>
        <dbReference type="Proteomes" id="UP001320715"/>
    </source>
</evidence>
<dbReference type="PRINTS" id="PR00604">
    <property type="entry name" value="CYTCHRMECIAB"/>
</dbReference>
<keyword evidence="4" id="KW-0249">Electron transport</keyword>
<accession>A0ABT1CP63</accession>
<evidence type="ECO:0000256" key="7">
    <source>
        <dbReference type="SAM" id="SignalP"/>
    </source>
</evidence>
<proteinExistence type="predicted"/>
<dbReference type="Gene3D" id="1.10.760.10">
    <property type="entry name" value="Cytochrome c-like domain"/>
    <property type="match status" value="2"/>
</dbReference>
<feature type="signal peptide" evidence="7">
    <location>
        <begin position="1"/>
        <end position="24"/>
    </location>
</feature>
<keyword evidence="10" id="KW-1185">Reference proteome</keyword>
<evidence type="ECO:0000256" key="3">
    <source>
        <dbReference type="ARBA" id="ARBA00022723"/>
    </source>
</evidence>
<evidence type="ECO:0000256" key="4">
    <source>
        <dbReference type="ARBA" id="ARBA00022982"/>
    </source>
</evidence>
<keyword evidence="1" id="KW-0813">Transport</keyword>
<sequence length="369" mass="38854">MLKFPKSAAFAVLALATLSSPSLAEGDADAGQKVFKKCAACHAVGEGAKHKVGPELNEIFGRAAGSAEGYKYSKAMIEAGDAGLVWDAATLGEYLTNPKGMIKGTKMAFAGLKKDDEVANVLAYLRTFSQEAAAAPAAAETGEAPVETAAAAAPPEPAPAADMVVEKSQGAFGLGRKALPEEIAAWDIDIRPDGTGLPEGSGTVAQGEPIYTDNCAVCHGDFGEGAGRWPVLAGGQDTLRNDRPEKTIGSYWPYLSTVFDYVRRAMPFGNARSMSDDDVYALTAYLLYLNDVVDDEEFELSKENFASVRLPNEANFIADGRADEPHYAKSVEPCMTDCKPGPVEITARAQVIDVTPEGEGDENSGGSID</sequence>